<comment type="similarity">
    <text evidence="3">Belongs to the disease resistance NB-LRR family.</text>
</comment>
<gene>
    <name evidence="15" type="ORF">MIMGU_mgv1a020380mg</name>
</gene>
<dbReference type="InterPro" id="IPR044974">
    <property type="entry name" value="Disease_R_plants"/>
</dbReference>
<feature type="region of interest" description="Disordered" evidence="11">
    <location>
        <begin position="141"/>
        <end position="164"/>
    </location>
</feature>
<dbReference type="PRINTS" id="PR00364">
    <property type="entry name" value="DISEASERSIST"/>
</dbReference>
<dbReference type="Gene3D" id="3.40.50.300">
    <property type="entry name" value="P-loop containing nucleotide triphosphate hydrolases"/>
    <property type="match status" value="1"/>
</dbReference>
<evidence type="ECO:0000256" key="8">
    <source>
        <dbReference type="ARBA" id="ARBA00022741"/>
    </source>
</evidence>
<evidence type="ECO:0000256" key="5">
    <source>
        <dbReference type="ARBA" id="ARBA00022614"/>
    </source>
</evidence>
<dbReference type="InterPro" id="IPR055414">
    <property type="entry name" value="LRR_R13L4/SHOC2-like"/>
</dbReference>
<dbReference type="SUPFAM" id="SSF52058">
    <property type="entry name" value="L domain-like"/>
    <property type="match status" value="1"/>
</dbReference>
<evidence type="ECO:0000256" key="9">
    <source>
        <dbReference type="ARBA" id="ARBA00022821"/>
    </source>
</evidence>
<evidence type="ECO:0000256" key="2">
    <source>
        <dbReference type="ARBA" id="ARBA00004496"/>
    </source>
</evidence>
<keyword evidence="10" id="KW-0067">ATP-binding</keyword>
<dbReference type="Gene3D" id="3.80.10.10">
    <property type="entry name" value="Ribonuclease Inhibitor"/>
    <property type="match status" value="1"/>
</dbReference>
<dbReference type="GO" id="GO:0009626">
    <property type="term" value="P:plant-type hypersensitive response"/>
    <property type="evidence" value="ECO:0007669"/>
    <property type="project" value="UniProtKB-KW"/>
</dbReference>
<comment type="function">
    <text evidence="1">Confers resistance to late blight (Phytophthora infestans) races carrying the avirulence gene Avr1. Resistance proteins guard the plant against pathogens that contain an appropriate avirulence protein via an indirect interaction with this avirulence protein. That triggers a defense system including the hypersensitive response, which restricts the pathogen growth.</text>
</comment>
<dbReference type="Proteomes" id="UP000030748">
    <property type="component" value="Unassembled WGS sequence"/>
</dbReference>
<proteinExistence type="inferred from homology"/>
<keyword evidence="7" id="KW-0677">Repeat</keyword>
<dbReference type="Gene3D" id="1.10.10.10">
    <property type="entry name" value="Winged helix-like DNA-binding domain superfamily/Winged helix DNA-binding domain"/>
    <property type="match status" value="1"/>
</dbReference>
<evidence type="ECO:0000256" key="11">
    <source>
        <dbReference type="SAM" id="MobiDB-lite"/>
    </source>
</evidence>
<dbReference type="SUPFAM" id="SSF52540">
    <property type="entry name" value="P-loop containing nucleoside triphosphate hydrolases"/>
    <property type="match status" value="1"/>
</dbReference>
<dbReference type="GO" id="GO:0043531">
    <property type="term" value="F:ADP binding"/>
    <property type="evidence" value="ECO:0007669"/>
    <property type="project" value="InterPro"/>
</dbReference>
<dbReference type="Gene3D" id="1.20.5.4130">
    <property type="match status" value="1"/>
</dbReference>
<dbReference type="Pfam" id="PF23559">
    <property type="entry name" value="WHD_DRP"/>
    <property type="match status" value="1"/>
</dbReference>
<evidence type="ECO:0000256" key="7">
    <source>
        <dbReference type="ARBA" id="ARBA00022737"/>
    </source>
</evidence>
<evidence type="ECO:0000259" key="12">
    <source>
        <dbReference type="Pfam" id="PF00931"/>
    </source>
</evidence>
<keyword evidence="6" id="KW-0381">Hypersensitive response</keyword>
<dbReference type="Gene3D" id="1.10.8.430">
    <property type="entry name" value="Helical domain of apoptotic protease-activating factors"/>
    <property type="match status" value="1"/>
</dbReference>
<dbReference type="PANTHER" id="PTHR23155">
    <property type="entry name" value="DISEASE RESISTANCE PROTEIN RP"/>
    <property type="match status" value="1"/>
</dbReference>
<evidence type="ECO:0000256" key="1">
    <source>
        <dbReference type="ARBA" id="ARBA00002074"/>
    </source>
</evidence>
<name>A0A022QAL1_ERYGU</name>
<dbReference type="AlphaFoldDB" id="A0A022QAL1"/>
<keyword evidence="8" id="KW-0547">Nucleotide-binding</keyword>
<dbReference type="InterPro" id="IPR032675">
    <property type="entry name" value="LRR_dom_sf"/>
</dbReference>
<keyword evidence="4" id="KW-0963">Cytoplasm</keyword>
<protein>
    <recommendedName>
        <fullName evidence="17">NB-ARC domain-containing protein</fullName>
    </recommendedName>
</protein>
<evidence type="ECO:0000256" key="3">
    <source>
        <dbReference type="ARBA" id="ARBA00008894"/>
    </source>
</evidence>
<feature type="compositionally biased region" description="Acidic residues" evidence="11">
    <location>
        <begin position="141"/>
        <end position="150"/>
    </location>
</feature>
<evidence type="ECO:0008006" key="17">
    <source>
        <dbReference type="Google" id="ProtNLM"/>
    </source>
</evidence>
<dbReference type="PANTHER" id="PTHR23155:SF1152">
    <property type="entry name" value="AAA+ ATPASE DOMAIN-CONTAINING PROTEIN"/>
    <property type="match status" value="1"/>
</dbReference>
<feature type="domain" description="NB-ARC" evidence="12">
    <location>
        <begin position="174"/>
        <end position="324"/>
    </location>
</feature>
<evidence type="ECO:0000259" key="13">
    <source>
        <dbReference type="Pfam" id="PF23559"/>
    </source>
</evidence>
<evidence type="ECO:0000313" key="16">
    <source>
        <dbReference type="Proteomes" id="UP000030748"/>
    </source>
</evidence>
<dbReference type="eggNOG" id="KOG4658">
    <property type="taxonomic scope" value="Eukaryota"/>
</dbReference>
<keyword evidence="16" id="KW-1185">Reference proteome</keyword>
<evidence type="ECO:0000256" key="4">
    <source>
        <dbReference type="ARBA" id="ARBA00022490"/>
    </source>
</evidence>
<dbReference type="InterPro" id="IPR058922">
    <property type="entry name" value="WHD_DRP"/>
</dbReference>
<evidence type="ECO:0000259" key="14">
    <source>
        <dbReference type="Pfam" id="PF23598"/>
    </source>
</evidence>
<dbReference type="Pfam" id="PF00931">
    <property type="entry name" value="NB-ARC"/>
    <property type="match status" value="1"/>
</dbReference>
<dbReference type="GO" id="GO:0005737">
    <property type="term" value="C:cytoplasm"/>
    <property type="evidence" value="ECO:0007669"/>
    <property type="project" value="UniProtKB-SubCell"/>
</dbReference>
<evidence type="ECO:0000256" key="10">
    <source>
        <dbReference type="ARBA" id="ARBA00022840"/>
    </source>
</evidence>
<keyword evidence="9" id="KW-0611">Plant defense</keyword>
<feature type="domain" description="Disease resistance R13L4/SHOC-2-like LRR" evidence="14">
    <location>
        <begin position="539"/>
        <end position="841"/>
    </location>
</feature>
<dbReference type="InterPro" id="IPR027417">
    <property type="entry name" value="P-loop_NTPase"/>
</dbReference>
<feature type="domain" description="Disease resistance protein winged helix" evidence="13">
    <location>
        <begin position="413"/>
        <end position="479"/>
    </location>
</feature>
<dbReference type="EMBL" id="KI632161">
    <property type="protein sequence ID" value="EYU23555.1"/>
    <property type="molecule type" value="Genomic_DNA"/>
</dbReference>
<dbReference type="InterPro" id="IPR002182">
    <property type="entry name" value="NB-ARC"/>
</dbReference>
<accession>A0A022QAL1</accession>
<evidence type="ECO:0000313" key="15">
    <source>
        <dbReference type="EMBL" id="EYU23555.1"/>
    </source>
</evidence>
<reference evidence="15 16" key="1">
    <citation type="journal article" date="2013" name="Proc. Natl. Acad. Sci. U.S.A.">
        <title>Fine-scale variation in meiotic recombination in Mimulus inferred from population shotgun sequencing.</title>
        <authorList>
            <person name="Hellsten U."/>
            <person name="Wright K.M."/>
            <person name="Jenkins J."/>
            <person name="Shu S."/>
            <person name="Yuan Y."/>
            <person name="Wessler S.R."/>
            <person name="Schmutz J."/>
            <person name="Willis J.H."/>
            <person name="Rokhsar D.S."/>
        </authorList>
    </citation>
    <scope>NUCLEOTIDE SEQUENCE [LARGE SCALE GENOMIC DNA]</scope>
    <source>
        <strain evidence="16">cv. DUN x IM62</strain>
    </source>
</reference>
<sequence>MAYAAVISLKYTIDSLLDSSTISIVPKSFPEIIGFLHQQILSLKSVLQQLDSISISSSSIINTKKVNALDEQIRDAVCELEDAIESHLSPQSQEKEAEIQYPSLTSFSLDLQKLKPDFDSFTQKTNTMKAAYIHELRFPFPDEEEDEDDDNGGRNINNNDDDEKKMVGLSDQYMEIRKTLAENHAGLVVVSLVGMAGIGKTALADKLFRDPFISSSFDKHAFVKIGPKYKFGRVLLRILRQVVKNCDVDEEIRTMGGGEEKINALEKMITDVLQDSRYLIVLDDVWNTELLSRLKNLFPWRNGRGSQVLVTTRLHQVADKATCIVFDEMPCPRELEKAGKKIAENCEGLPLTIVTVGKILSEAEKTTEYWNKVAIDKQNAVFVDAYEQMFEVLYPSYNYLPQYLKPCFLYMGVFPQNCEIPFSKLLNLWLSERFLELEHDLDSTNYGVRCLINLVSRSLVMVHEDRRYTDRVNTCRLHSSYWYMCNKEAENIKFFHALKSISDGLAQGIESQRRLCIRNNVLFGMKDVYDSMASISSLRSLLCTGPYHQYQVPICLEYLSLLRILDALTVRFYEFPMEVVKLLQLRYLTLTYDGKLPSLISKLWNLEYLIVERHLRIIKHVENIQFMPREIWNMEKLKHLKVTGCDLPYPCEGSFLPNLLTLLDVSAQSCTRDVLSRIPNLLKLGIRIELALDNVEPLCIFDHISNLRNLSGLKCVVVNPRIMSEFVIAPLSIFSSSLEKLTLSGLGYQWEEMSKIASSLPNLVMLKLRCYAFRGPKWEVHENEFSCLEYLLIEDTDLVQWTVGNRGFFQRLKKLSIRHCYRLVEIPIPEGFNKCLKKVEVVDCNPVVVACAKRLKLDMDSEYYYRSPLVLNVHSSWDDENIKS</sequence>
<comment type="subcellular location">
    <subcellularLocation>
        <location evidence="2">Cytoplasm</location>
    </subcellularLocation>
</comment>
<evidence type="ECO:0000256" key="6">
    <source>
        <dbReference type="ARBA" id="ARBA00022667"/>
    </source>
</evidence>
<organism evidence="15 16">
    <name type="scientific">Erythranthe guttata</name>
    <name type="common">Yellow monkey flower</name>
    <name type="synonym">Mimulus guttatus</name>
    <dbReference type="NCBI Taxonomy" id="4155"/>
    <lineage>
        <taxon>Eukaryota</taxon>
        <taxon>Viridiplantae</taxon>
        <taxon>Streptophyta</taxon>
        <taxon>Embryophyta</taxon>
        <taxon>Tracheophyta</taxon>
        <taxon>Spermatophyta</taxon>
        <taxon>Magnoliopsida</taxon>
        <taxon>eudicotyledons</taxon>
        <taxon>Gunneridae</taxon>
        <taxon>Pentapetalae</taxon>
        <taxon>asterids</taxon>
        <taxon>lamiids</taxon>
        <taxon>Lamiales</taxon>
        <taxon>Phrymaceae</taxon>
        <taxon>Erythranthe</taxon>
    </lineage>
</organism>
<dbReference type="InterPro" id="IPR036388">
    <property type="entry name" value="WH-like_DNA-bd_sf"/>
</dbReference>
<keyword evidence="5" id="KW-0433">Leucine-rich repeat</keyword>
<dbReference type="Pfam" id="PF23598">
    <property type="entry name" value="LRR_14"/>
    <property type="match status" value="1"/>
</dbReference>
<dbReference type="InterPro" id="IPR042197">
    <property type="entry name" value="Apaf_helical"/>
</dbReference>